<comment type="caution">
    <text evidence="2">The sequence shown here is derived from an EMBL/GenBank/DDBJ whole genome shotgun (WGS) entry which is preliminary data.</text>
</comment>
<reference evidence="2" key="1">
    <citation type="submission" date="2023-06" db="EMBL/GenBank/DDBJ databases">
        <title>Conoideocrella luteorostrata (Hypocreales: Clavicipitaceae), a potential biocontrol fungus for elongate hemlock scale in United States Christmas tree production areas.</title>
        <authorList>
            <person name="Barrett H."/>
            <person name="Lovett B."/>
            <person name="Macias A.M."/>
            <person name="Stajich J.E."/>
            <person name="Kasson M.T."/>
        </authorList>
    </citation>
    <scope>NUCLEOTIDE SEQUENCE</scope>
    <source>
        <strain evidence="2">ARSEF 14590</strain>
    </source>
</reference>
<feature type="compositionally biased region" description="Polar residues" evidence="1">
    <location>
        <begin position="133"/>
        <end position="143"/>
    </location>
</feature>
<name>A0AAJ0FUE9_9HYPO</name>
<gene>
    <name evidence="2" type="ORF">QQS21_010180</name>
</gene>
<feature type="region of interest" description="Disordered" evidence="1">
    <location>
        <begin position="101"/>
        <end position="174"/>
    </location>
</feature>
<keyword evidence="3" id="KW-1185">Reference proteome</keyword>
<dbReference type="AlphaFoldDB" id="A0AAJ0FUE9"/>
<dbReference type="EMBL" id="JASWJB010000287">
    <property type="protein sequence ID" value="KAK2592109.1"/>
    <property type="molecule type" value="Genomic_DNA"/>
</dbReference>
<evidence type="ECO:0000313" key="3">
    <source>
        <dbReference type="Proteomes" id="UP001251528"/>
    </source>
</evidence>
<evidence type="ECO:0000313" key="2">
    <source>
        <dbReference type="EMBL" id="KAK2592109.1"/>
    </source>
</evidence>
<sequence>MAGKHSLEDHDLVVTGNVYSPHDLETDVKTHRRDQHSSYQLHHDAASPMRTPVTRSDHELRQDLPIDSTKPTASHDLLADKKTYFANPHHGHSLGSDALADTASGVTPHDIHAHQPMTPEVAKPPHQLKDDGTTISKSRSTHILGSDTKIDSPSKGSSAKHSLEAHEATKVARK</sequence>
<accession>A0AAJ0FUE9</accession>
<proteinExistence type="predicted"/>
<evidence type="ECO:0000256" key="1">
    <source>
        <dbReference type="SAM" id="MobiDB-lite"/>
    </source>
</evidence>
<dbReference type="Proteomes" id="UP001251528">
    <property type="component" value="Unassembled WGS sequence"/>
</dbReference>
<protein>
    <submittedName>
        <fullName evidence="2">Uncharacterized protein</fullName>
    </submittedName>
</protein>
<feature type="compositionally biased region" description="Basic and acidic residues" evidence="1">
    <location>
        <begin position="161"/>
        <end position="174"/>
    </location>
</feature>
<organism evidence="2 3">
    <name type="scientific">Conoideocrella luteorostrata</name>
    <dbReference type="NCBI Taxonomy" id="1105319"/>
    <lineage>
        <taxon>Eukaryota</taxon>
        <taxon>Fungi</taxon>
        <taxon>Dikarya</taxon>
        <taxon>Ascomycota</taxon>
        <taxon>Pezizomycotina</taxon>
        <taxon>Sordariomycetes</taxon>
        <taxon>Hypocreomycetidae</taxon>
        <taxon>Hypocreales</taxon>
        <taxon>Clavicipitaceae</taxon>
        <taxon>Conoideocrella</taxon>
    </lineage>
</organism>